<feature type="region of interest" description="Disordered" evidence="4">
    <location>
        <begin position="1"/>
        <end position="490"/>
    </location>
</feature>
<feature type="compositionally biased region" description="Polar residues" evidence="4">
    <location>
        <begin position="383"/>
        <end position="392"/>
    </location>
</feature>
<feature type="compositionally biased region" description="Basic and acidic residues" evidence="4">
    <location>
        <begin position="475"/>
        <end position="490"/>
    </location>
</feature>
<gene>
    <name evidence="5" type="ORF">BEWA_035720</name>
</gene>
<reference evidence="5 6" key="1">
    <citation type="journal article" date="2012" name="BMC Genomics">
        <title>Comparative genomic analysis and phylogenetic position of Theileria equi.</title>
        <authorList>
            <person name="Kappmeyer L.S."/>
            <person name="Thiagarajan M."/>
            <person name="Herndon D.R."/>
            <person name="Ramsay J.D."/>
            <person name="Caler E."/>
            <person name="Djikeng A."/>
            <person name="Gillespie J.J."/>
            <person name="Lau A.O."/>
            <person name="Roalson E.H."/>
            <person name="Silva J.C."/>
            <person name="Silva M.G."/>
            <person name="Suarez C.E."/>
            <person name="Ueti M.W."/>
            <person name="Nene V.M."/>
            <person name="Mealey R.H."/>
            <person name="Knowles D.P."/>
            <person name="Brayton K.A."/>
        </authorList>
    </citation>
    <scope>NUCLEOTIDE SEQUENCE [LARGE SCALE GENOMIC DNA]</scope>
    <source>
        <strain evidence="5 6">WA</strain>
    </source>
</reference>
<name>L1LDV5_THEEQ</name>
<dbReference type="RefSeq" id="XP_004832988.1">
    <property type="nucleotide sequence ID" value="XM_004832931.1"/>
</dbReference>
<evidence type="ECO:0000256" key="3">
    <source>
        <dbReference type="ARBA" id="ARBA00023274"/>
    </source>
</evidence>
<accession>L1LDV5</accession>
<dbReference type="eggNOG" id="KOG1741">
    <property type="taxonomic scope" value="Eukaryota"/>
</dbReference>
<dbReference type="Pfam" id="PF00253">
    <property type="entry name" value="Ribosomal_S14"/>
    <property type="match status" value="1"/>
</dbReference>
<comment type="caution">
    <text evidence="5">The sequence shown here is derived from an EMBL/GenBank/DDBJ whole genome shotgun (WGS) entry which is preliminary data.</text>
</comment>
<dbReference type="GO" id="GO:0006412">
    <property type="term" value="P:translation"/>
    <property type="evidence" value="ECO:0007669"/>
    <property type="project" value="InterPro"/>
</dbReference>
<feature type="compositionally biased region" description="Acidic residues" evidence="4">
    <location>
        <begin position="150"/>
        <end position="171"/>
    </location>
</feature>
<dbReference type="GO" id="GO:0005737">
    <property type="term" value="C:cytoplasm"/>
    <property type="evidence" value="ECO:0007669"/>
    <property type="project" value="UniProtKB-ARBA"/>
</dbReference>
<evidence type="ECO:0000256" key="2">
    <source>
        <dbReference type="ARBA" id="ARBA00022980"/>
    </source>
</evidence>
<dbReference type="AlphaFoldDB" id="L1LDV5"/>
<dbReference type="InterPro" id="IPR001209">
    <property type="entry name" value="Ribosomal_uS14"/>
</dbReference>
<keyword evidence="6" id="KW-1185">Reference proteome</keyword>
<dbReference type="STRING" id="1537102.L1LDV5"/>
<evidence type="ECO:0000313" key="6">
    <source>
        <dbReference type="Proteomes" id="UP000031512"/>
    </source>
</evidence>
<feature type="compositionally biased region" description="Basic and acidic residues" evidence="4">
    <location>
        <begin position="1"/>
        <end position="10"/>
    </location>
</feature>
<feature type="compositionally biased region" description="Basic and acidic residues" evidence="4">
    <location>
        <begin position="455"/>
        <end position="468"/>
    </location>
</feature>
<dbReference type="PANTHER" id="PTHR19836">
    <property type="entry name" value="30S RIBOSOMAL PROTEIN S14"/>
    <property type="match status" value="1"/>
</dbReference>
<dbReference type="VEuPathDB" id="PiroplasmaDB:BEWA_035720"/>
<dbReference type="SUPFAM" id="SSF57716">
    <property type="entry name" value="Glucocorticoid receptor-like (DNA-binding domain)"/>
    <property type="match status" value="1"/>
</dbReference>
<keyword evidence="3" id="KW-0687">Ribonucleoprotein</keyword>
<feature type="compositionally biased region" description="Basic and acidic residues" evidence="4">
    <location>
        <begin position="278"/>
        <end position="291"/>
    </location>
</feature>
<keyword evidence="2" id="KW-0689">Ribosomal protein</keyword>
<evidence type="ECO:0000256" key="1">
    <source>
        <dbReference type="ARBA" id="ARBA00009083"/>
    </source>
</evidence>
<evidence type="ECO:0008006" key="7">
    <source>
        <dbReference type="Google" id="ProtNLM"/>
    </source>
</evidence>
<organism evidence="5 6">
    <name type="scientific">Theileria equi strain WA</name>
    <dbReference type="NCBI Taxonomy" id="1537102"/>
    <lineage>
        <taxon>Eukaryota</taxon>
        <taxon>Sar</taxon>
        <taxon>Alveolata</taxon>
        <taxon>Apicomplexa</taxon>
        <taxon>Aconoidasida</taxon>
        <taxon>Piroplasmida</taxon>
        <taxon>Theileriidae</taxon>
        <taxon>Theileria</taxon>
    </lineage>
</organism>
<feature type="compositionally biased region" description="Polar residues" evidence="4">
    <location>
        <begin position="329"/>
        <end position="341"/>
    </location>
</feature>
<feature type="compositionally biased region" description="Low complexity" evidence="4">
    <location>
        <begin position="420"/>
        <end position="433"/>
    </location>
</feature>
<proteinExistence type="inferred from homology"/>
<dbReference type="Proteomes" id="UP000031512">
    <property type="component" value="Unassembled WGS sequence"/>
</dbReference>
<dbReference type="Gene3D" id="1.10.287.1480">
    <property type="match status" value="1"/>
</dbReference>
<dbReference type="KEGG" id="beq:BEWA_035720"/>
<evidence type="ECO:0000313" key="5">
    <source>
        <dbReference type="EMBL" id="EKX73536.1"/>
    </source>
</evidence>
<dbReference type="EMBL" id="ACOU01000002">
    <property type="protein sequence ID" value="EKX73536.1"/>
    <property type="molecule type" value="Genomic_DNA"/>
</dbReference>
<dbReference type="GO" id="GO:0003735">
    <property type="term" value="F:structural constituent of ribosome"/>
    <property type="evidence" value="ECO:0007669"/>
    <property type="project" value="InterPro"/>
</dbReference>
<feature type="compositionally biased region" description="Basic and acidic residues" evidence="4">
    <location>
        <begin position="317"/>
        <end position="328"/>
    </location>
</feature>
<sequence length="654" mass="70014">MLQEATKDSDGSMNESLGSQEDVDSAGMKVTEEEEAVVEQDEEKDEDATSASGHKDGTSTGNTPMEEDQESDSSVSPLECVDNGEVDKCTIRNVTPEESSSEEDKSSLKSEVSGSTDDEDGLGELEAPRKSVKMESSVEPNESDAKVETPEDDKAESGEEDEELSSDDENSSEGLGASASGPSGPPEPKGPPGAQDTTTADHTTSEDGAHTTLAPVPITDHSEPTEQTQKASDPSSVDTSQHAGNSSGKGNTNLGVDGQSGGPGSAGHTGPSGTIAGAERKEKDEDKGRDTDDGDPPQVEQPTGDASLPDATSSEAKGAKGPELDVKTSDQSNQNTSQAAGSQGPEEQILTSSDSTTPPGTPEESSEAQPSPRQEATGGDASLATQTNSSPEPASKSDAVSPDLASTPGGADGEQDSADGTSQTGGSPPTTQGKQELATGATLPTEQSDPDEQESENKAKKDTPEKEVQSGSGKESVDAKKPSEKHQNDSFPRREYVCIDEFGIEIPPYHCDREKVRQQVLHYGPHIPEPLWKKPKRPVGFFGPKRSAPDVKFIDRDRYMVGRMMRRKYLNIIYRDVRRTYKQYIKNARNTNELLYWRAKLDGLPKDSSKVRFKNICMLTGRTRAVYRIIGLTRHKFREYVNKGYVPGIMQANW</sequence>
<dbReference type="OrthoDB" id="413436at2759"/>
<dbReference type="PANTHER" id="PTHR19836:SF19">
    <property type="entry name" value="SMALL RIBOSOMAL SUBUNIT PROTEIN US14M"/>
    <property type="match status" value="1"/>
</dbReference>
<feature type="compositionally biased region" description="Low complexity" evidence="4">
    <location>
        <begin position="172"/>
        <end position="182"/>
    </location>
</feature>
<protein>
    <recommendedName>
        <fullName evidence="7">30S ribosomal protein S14</fullName>
    </recommendedName>
</protein>
<comment type="similarity">
    <text evidence="1">Belongs to the universal ribosomal protein uS14 family.</text>
</comment>
<feature type="compositionally biased region" description="Gly residues" evidence="4">
    <location>
        <begin position="258"/>
        <end position="267"/>
    </location>
</feature>
<feature type="compositionally biased region" description="Acidic residues" evidence="4">
    <location>
        <begin position="32"/>
        <end position="48"/>
    </location>
</feature>
<evidence type="ECO:0000256" key="4">
    <source>
        <dbReference type="SAM" id="MobiDB-lite"/>
    </source>
</evidence>
<feature type="compositionally biased region" description="Polar residues" evidence="4">
    <location>
        <begin position="225"/>
        <end position="254"/>
    </location>
</feature>
<dbReference type="GeneID" id="15807940"/>
<dbReference type="GO" id="GO:0015935">
    <property type="term" value="C:small ribosomal subunit"/>
    <property type="evidence" value="ECO:0007669"/>
    <property type="project" value="TreeGrafter"/>
</dbReference>